<dbReference type="OrthoDB" id="9812931at2"/>
<dbReference type="InterPro" id="IPR052043">
    <property type="entry name" value="PolySaccharide_Degr_Enz"/>
</dbReference>
<proteinExistence type="predicted"/>
<dbReference type="Proteomes" id="UP000182569">
    <property type="component" value="Chromosome"/>
</dbReference>
<dbReference type="GO" id="GO:0016787">
    <property type="term" value="F:hydrolase activity"/>
    <property type="evidence" value="ECO:0007669"/>
    <property type="project" value="UniProtKB-KW"/>
</dbReference>
<protein>
    <submittedName>
        <fullName evidence="2">Rhamnogalacturonyl hydrolase</fullName>
    </submittedName>
</protein>
<keyword evidence="3" id="KW-1185">Reference proteome</keyword>
<dbReference type="InterPro" id="IPR010905">
    <property type="entry name" value="Glyco_hydro_88"/>
</dbReference>
<dbReference type="EMBL" id="CP015756">
    <property type="protein sequence ID" value="APC40117.1"/>
    <property type="molecule type" value="Genomic_DNA"/>
</dbReference>
<gene>
    <name evidence="2" type="ORF">A7L45_08565</name>
</gene>
<dbReference type="GO" id="GO:0005975">
    <property type="term" value="P:carbohydrate metabolic process"/>
    <property type="evidence" value="ECO:0007669"/>
    <property type="project" value="InterPro"/>
</dbReference>
<name>A0A1J0GFL5_9CLOT</name>
<dbReference type="PANTHER" id="PTHR33886">
    <property type="entry name" value="UNSATURATED RHAMNOGALACTURONAN HYDROLASE (EUROFUNG)"/>
    <property type="match status" value="1"/>
</dbReference>
<evidence type="ECO:0000313" key="3">
    <source>
        <dbReference type="Proteomes" id="UP000182569"/>
    </source>
</evidence>
<accession>A0A1J0GFL5</accession>
<dbReference type="SUPFAM" id="SSF48208">
    <property type="entry name" value="Six-hairpin glycosidases"/>
    <property type="match status" value="1"/>
</dbReference>
<dbReference type="AlphaFoldDB" id="A0A1J0GFL5"/>
<keyword evidence="1 2" id="KW-0378">Hydrolase</keyword>
<organism evidence="2 3">
    <name type="scientific">Clostridium estertheticum subsp. estertheticum</name>
    <dbReference type="NCBI Taxonomy" id="1552"/>
    <lineage>
        <taxon>Bacteria</taxon>
        <taxon>Bacillati</taxon>
        <taxon>Bacillota</taxon>
        <taxon>Clostridia</taxon>
        <taxon>Eubacteriales</taxon>
        <taxon>Clostridiaceae</taxon>
        <taxon>Clostridium</taxon>
    </lineage>
</organism>
<evidence type="ECO:0000313" key="2">
    <source>
        <dbReference type="EMBL" id="APC40117.1"/>
    </source>
</evidence>
<dbReference type="InterPro" id="IPR012341">
    <property type="entry name" value="6hp_glycosidase-like_sf"/>
</dbReference>
<dbReference type="Gene3D" id="1.50.10.10">
    <property type="match status" value="1"/>
</dbReference>
<dbReference type="KEGG" id="ceu:A7L45_08565"/>
<dbReference type="STRING" id="1552.A7L45_08565"/>
<evidence type="ECO:0000256" key="1">
    <source>
        <dbReference type="ARBA" id="ARBA00022801"/>
    </source>
</evidence>
<sequence length="340" mass="38978">MKRLEYDEEKIKELIDKVVKRTMRMDFTWDWPCGVAFYGICKAWEVTKNQEYIDYLVKWVDEYIEIGLPEFTVNVVAMGHTLITLFEATGDQKYMDLAIEKAEYLRKDATRFGEGVFQHTVSPGNDFPEQAWADTLFMAAYFLLRMGKKLDNKEYVEDALNQYYWHEEFLQDNKTDLFFHGWDNINQSHMSGIHWARANAWAAYTMAEATTLINYLYPAFMGISGSLRDQLSALVRLQSEEGLWNTILDDESSYLETSASAGIAASLVIVGHPLQRKYVQKALEGIMYNISEDGSVMNVSAGTAVMIDTQGYKKVPKKRVQGWGQGLTLAFLAAILKYEQ</sequence>
<reference evidence="3" key="1">
    <citation type="journal article" date="2016" name="Front. Microbiol.">
        <title>Complete Genome Sequence of Clostridium estertheticum DSM 8809, a Microbe Identified in Spoiled Vacuum Packed Beef.</title>
        <authorList>
            <person name="Yu Z."/>
            <person name="Gunn L."/>
            <person name="Brennan E."/>
            <person name="Reid R."/>
            <person name="Wall P.G."/>
            <person name="Gaora O.P."/>
            <person name="Hurley D."/>
            <person name="Bolton D."/>
            <person name="Fanning S."/>
        </authorList>
    </citation>
    <scope>NUCLEOTIDE SEQUENCE [LARGE SCALE GENOMIC DNA]</scope>
    <source>
        <strain evidence="3">DSM 8809</strain>
    </source>
</reference>
<dbReference type="PANTHER" id="PTHR33886:SF8">
    <property type="entry name" value="UNSATURATED RHAMNOGALACTURONAN HYDROLASE (EUROFUNG)"/>
    <property type="match status" value="1"/>
</dbReference>
<dbReference type="Pfam" id="PF07470">
    <property type="entry name" value="Glyco_hydro_88"/>
    <property type="match status" value="1"/>
</dbReference>
<dbReference type="RefSeq" id="WP_071612410.1">
    <property type="nucleotide sequence ID" value="NZ_CP015756.1"/>
</dbReference>
<dbReference type="InterPro" id="IPR008928">
    <property type="entry name" value="6-hairpin_glycosidase_sf"/>
</dbReference>